<evidence type="ECO:0000256" key="11">
    <source>
        <dbReference type="SAM" id="MobiDB-lite"/>
    </source>
</evidence>
<dbReference type="PANTHER" id="PTHR46881">
    <property type="entry name" value="PALMDELPHIN"/>
    <property type="match status" value="1"/>
</dbReference>
<dbReference type="GO" id="GO:0008360">
    <property type="term" value="P:regulation of cell shape"/>
    <property type="evidence" value="ECO:0007669"/>
    <property type="project" value="InterPro"/>
</dbReference>
<name>A0AAJ7QEV0_LATCA</name>
<dbReference type="KEGG" id="lcf:108898759"/>
<evidence type="ECO:0000256" key="1">
    <source>
        <dbReference type="ARBA" id="ARBA00004279"/>
    </source>
</evidence>
<keyword evidence="8" id="KW-0966">Cell projection</keyword>
<dbReference type="AlphaFoldDB" id="A0AAJ7QEV0"/>
<dbReference type="GeneID" id="108898759"/>
<dbReference type="GO" id="GO:0005737">
    <property type="term" value="C:cytoplasm"/>
    <property type="evidence" value="ECO:0007669"/>
    <property type="project" value="UniProtKB-SubCell"/>
</dbReference>
<feature type="compositionally biased region" description="Polar residues" evidence="11">
    <location>
        <begin position="576"/>
        <end position="587"/>
    </location>
</feature>
<comment type="similarity">
    <text evidence="4">Belongs to the paralemmin family.</text>
</comment>
<keyword evidence="6" id="KW-0770">Synapse</keyword>
<dbReference type="InterPro" id="IPR004965">
    <property type="entry name" value="Paralemmin"/>
</dbReference>
<protein>
    <recommendedName>
        <fullName evidence="9">Palmdelphin</fullName>
    </recommendedName>
</protein>
<evidence type="ECO:0000256" key="7">
    <source>
        <dbReference type="ARBA" id="ARBA00023054"/>
    </source>
</evidence>
<comment type="subcellular location">
    <subcellularLocation>
        <location evidence="1">Cell projection</location>
        <location evidence="1">Dendrite</location>
    </subcellularLocation>
    <subcellularLocation>
        <location evidence="3">Cell projection</location>
        <location evidence="3">Dendritic spine</location>
    </subcellularLocation>
    <subcellularLocation>
        <location evidence="2">Cytoplasm</location>
    </subcellularLocation>
</comment>
<gene>
    <name evidence="13" type="primary">LOC108898759</name>
</gene>
<evidence type="ECO:0000313" key="12">
    <source>
        <dbReference type="Proteomes" id="UP000694890"/>
    </source>
</evidence>
<dbReference type="RefSeq" id="XP_018554302.1">
    <property type="nucleotide sequence ID" value="XM_018698786.2"/>
</dbReference>
<sequence>MEEADLLKERLQAITDKRRIQEDIAKKRRQIEEEKLKLQYIKKKALREQWLMDGLSQQSEQEQEAMRLQAQDEQQQSDQLQSNILRIEKEIMALEAQELDISANEEVVLKRLKEVERTAEDIIKELNAEFQADVTHHVSSPLPDISSFIPLTPAETRPICKPGSEEPKKATFAMEISVEHDKRTGKSQVISTASITPETIQERGLKVYDDGRKSVYALHPDGGKMHCGAVGEMTHTEVEELLRQATEENVPTEVHYHQPVYSVPYTGNSRPSTPRTPNKTQRQTPTSSPSPFQSMIPSRNGPQVFREENQHRQEQEGWKAQSKTPSPSLIQQDSMSRVKKSGEETKLPNFHIPGQSKSDNHLIPQPDFGAKTPQGLTNGKTDTSSPNPAALVSVKARSEGMPAPMQPVYRAVDSHSPFQSHKSDGDPDALIESSVDFNRHSPYCAESNASLNLPDELESEPVTMIFMGYENAADEEEDDIQAELVIIANSDDDDDDGGGGGGEAQSVKNESEGDECLSYHPEGYKSKVFQPKVGIAKVTGCRDITEDTNTHWDDLELHKPTFIHKPGKHSPYLQGQRGNESANTGSINMEKMKLCSTGR</sequence>
<feature type="region of interest" description="Disordered" evidence="11">
    <location>
        <begin position="566"/>
        <end position="599"/>
    </location>
</feature>
<evidence type="ECO:0000256" key="6">
    <source>
        <dbReference type="ARBA" id="ARBA00023018"/>
    </source>
</evidence>
<evidence type="ECO:0000256" key="5">
    <source>
        <dbReference type="ARBA" id="ARBA00022490"/>
    </source>
</evidence>
<dbReference type="PANTHER" id="PTHR46881:SF1">
    <property type="entry name" value="PALMDELPHIN"/>
    <property type="match status" value="1"/>
</dbReference>
<evidence type="ECO:0000256" key="2">
    <source>
        <dbReference type="ARBA" id="ARBA00004496"/>
    </source>
</evidence>
<evidence type="ECO:0000256" key="8">
    <source>
        <dbReference type="ARBA" id="ARBA00023273"/>
    </source>
</evidence>
<proteinExistence type="inferred from homology"/>
<feature type="compositionally biased region" description="Low complexity" evidence="11">
    <location>
        <begin position="280"/>
        <end position="294"/>
    </location>
</feature>
<evidence type="ECO:0000313" key="13">
    <source>
        <dbReference type="RefSeq" id="XP_018554302.1"/>
    </source>
</evidence>
<feature type="compositionally biased region" description="Polar residues" evidence="11">
    <location>
        <begin position="265"/>
        <end position="279"/>
    </location>
</feature>
<evidence type="ECO:0000256" key="4">
    <source>
        <dbReference type="ARBA" id="ARBA00005756"/>
    </source>
</evidence>
<dbReference type="Pfam" id="PF03285">
    <property type="entry name" value="Paralemmin"/>
    <property type="match status" value="2"/>
</dbReference>
<dbReference type="GO" id="GO:0043197">
    <property type="term" value="C:dendritic spine"/>
    <property type="evidence" value="ECO:0007669"/>
    <property type="project" value="UniProtKB-SubCell"/>
</dbReference>
<dbReference type="Proteomes" id="UP000694890">
    <property type="component" value="Linkage group LG24"/>
</dbReference>
<feature type="compositionally biased region" description="Polar residues" evidence="11">
    <location>
        <begin position="321"/>
        <end position="335"/>
    </location>
</feature>
<feature type="compositionally biased region" description="Basic and acidic residues" evidence="11">
    <location>
        <begin position="305"/>
        <end position="317"/>
    </location>
</feature>
<feature type="region of interest" description="Disordered" evidence="11">
    <location>
        <begin position="490"/>
        <end position="516"/>
    </location>
</feature>
<reference evidence="13" key="1">
    <citation type="submission" date="2025-08" db="UniProtKB">
        <authorList>
            <consortium name="RefSeq"/>
        </authorList>
    </citation>
    <scope>IDENTIFICATION</scope>
    <source>
        <tissue evidence="13">Brain</tissue>
    </source>
</reference>
<organism evidence="12 13">
    <name type="scientific">Lates calcarifer</name>
    <name type="common">Barramundi</name>
    <name type="synonym">Holocentrus calcarifer</name>
    <dbReference type="NCBI Taxonomy" id="8187"/>
    <lineage>
        <taxon>Eukaryota</taxon>
        <taxon>Metazoa</taxon>
        <taxon>Chordata</taxon>
        <taxon>Craniata</taxon>
        <taxon>Vertebrata</taxon>
        <taxon>Euteleostomi</taxon>
        <taxon>Actinopterygii</taxon>
        <taxon>Neopterygii</taxon>
        <taxon>Teleostei</taxon>
        <taxon>Neoteleostei</taxon>
        <taxon>Acanthomorphata</taxon>
        <taxon>Carangaria</taxon>
        <taxon>Carangaria incertae sedis</taxon>
        <taxon>Centropomidae</taxon>
        <taxon>Lates</taxon>
    </lineage>
</organism>
<evidence type="ECO:0000256" key="9">
    <source>
        <dbReference type="ARBA" id="ARBA00040857"/>
    </source>
</evidence>
<keyword evidence="7 10" id="KW-0175">Coiled coil</keyword>
<feature type="compositionally biased region" description="Polar residues" evidence="11">
    <location>
        <begin position="374"/>
        <end position="387"/>
    </location>
</feature>
<dbReference type="GO" id="GO:0016020">
    <property type="term" value="C:membrane"/>
    <property type="evidence" value="ECO:0007669"/>
    <property type="project" value="InterPro"/>
</dbReference>
<evidence type="ECO:0000256" key="10">
    <source>
        <dbReference type="SAM" id="Coils"/>
    </source>
</evidence>
<keyword evidence="5" id="KW-0963">Cytoplasm</keyword>
<feature type="region of interest" description="Disordered" evidence="11">
    <location>
        <begin position="259"/>
        <end position="388"/>
    </location>
</feature>
<feature type="coiled-coil region" evidence="10">
    <location>
        <begin position="17"/>
        <end position="129"/>
    </location>
</feature>
<evidence type="ECO:0000256" key="3">
    <source>
        <dbReference type="ARBA" id="ARBA00004552"/>
    </source>
</evidence>
<accession>A0AAJ7QEV0</accession>